<name>A0ABT8SXL4_9HYPH</name>
<protein>
    <recommendedName>
        <fullName evidence="3">MarR family transcriptional regulator</fullName>
    </recommendedName>
</protein>
<evidence type="ECO:0008006" key="3">
    <source>
        <dbReference type="Google" id="ProtNLM"/>
    </source>
</evidence>
<comment type="caution">
    <text evidence="1">The sequence shown here is derived from an EMBL/GenBank/DDBJ whole genome shotgun (WGS) entry which is preliminary data.</text>
</comment>
<keyword evidence="2" id="KW-1185">Reference proteome</keyword>
<evidence type="ECO:0000313" key="1">
    <source>
        <dbReference type="EMBL" id="MDO1583202.1"/>
    </source>
</evidence>
<dbReference type="EMBL" id="JAUKWQ010000004">
    <property type="protein sequence ID" value="MDO1583202.1"/>
    <property type="molecule type" value="Genomic_DNA"/>
</dbReference>
<proteinExistence type="predicted"/>
<accession>A0ABT8SXL4</accession>
<sequence>MLSYEDIIFHPRFPDARRVYVHEMLKAHENNAKENQIFFDEGKAFVYFAIMNYYCAHDPEDRTSWPSMRMIKQNLEQLGLASGRRVHDIIRRLIDVGYVESSLVEKDRRTKLLRPTQTMIDRDLKTMVVYYAPLHVMFPDPGYPEPMSGDLAFQRGARQIGASFMAYARSFMAANPTIAFFFPRLAGMMILTKLIELSITCDGQTASRISFANIGDSFGISRTHVRKLLSEAQEHGLAELYGQHVILSPECRKGFDRYLADTMVGNDLVYRLWKQQQFDA</sequence>
<organism evidence="1 2">
    <name type="scientific">Rhizobium oryzicola</name>
    <dbReference type="NCBI Taxonomy" id="1232668"/>
    <lineage>
        <taxon>Bacteria</taxon>
        <taxon>Pseudomonadati</taxon>
        <taxon>Pseudomonadota</taxon>
        <taxon>Alphaproteobacteria</taxon>
        <taxon>Hyphomicrobiales</taxon>
        <taxon>Rhizobiaceae</taxon>
        <taxon>Rhizobium/Agrobacterium group</taxon>
        <taxon>Rhizobium</taxon>
    </lineage>
</organism>
<dbReference type="Proteomes" id="UP001169006">
    <property type="component" value="Unassembled WGS sequence"/>
</dbReference>
<gene>
    <name evidence="1" type="ORF">Q2T52_14010</name>
</gene>
<reference evidence="1" key="2">
    <citation type="submission" date="2023-07" db="EMBL/GenBank/DDBJ databases">
        <authorList>
            <person name="Sun H."/>
        </authorList>
    </citation>
    <scope>NUCLEOTIDE SEQUENCE</scope>
    <source>
        <strain evidence="1">05753</strain>
    </source>
</reference>
<reference evidence="1" key="1">
    <citation type="journal article" date="2015" name="Int. J. Syst. Evol. Microbiol.">
        <title>Rhizobium oryzicola sp. nov., potential plant-growth-promoting endophytic bacteria isolated from rice roots.</title>
        <authorList>
            <person name="Zhang X.X."/>
            <person name="Gao J.S."/>
            <person name="Cao Y.H."/>
            <person name="Sheirdil R.A."/>
            <person name="Wang X.C."/>
            <person name="Zhang L."/>
        </authorList>
    </citation>
    <scope>NUCLEOTIDE SEQUENCE</scope>
    <source>
        <strain evidence="1">05753</strain>
    </source>
</reference>
<evidence type="ECO:0000313" key="2">
    <source>
        <dbReference type="Proteomes" id="UP001169006"/>
    </source>
</evidence>
<dbReference type="RefSeq" id="WP_302077396.1">
    <property type="nucleotide sequence ID" value="NZ_JAUKWQ010000004.1"/>
</dbReference>